<reference evidence="2" key="1">
    <citation type="submission" date="2025-08" db="UniProtKB">
        <authorList>
            <consortium name="RefSeq"/>
        </authorList>
    </citation>
    <scope>IDENTIFICATION</scope>
</reference>
<proteinExistence type="predicted"/>
<dbReference type="GeneID" id="139353288"/>
<dbReference type="RefSeq" id="XP_070853148.1">
    <property type="nucleotide sequence ID" value="XM_070997047.1"/>
</dbReference>
<gene>
    <name evidence="2" type="primary">LOC139353288</name>
</gene>
<evidence type="ECO:0000313" key="1">
    <source>
        <dbReference type="Proteomes" id="UP001652628"/>
    </source>
</evidence>
<evidence type="ECO:0000313" key="2">
    <source>
        <dbReference type="RefSeq" id="XP_070853148.1"/>
    </source>
</evidence>
<sequence>MKSTDNLYAFINILAKKLKWCKAVAALRVAPLFSRHIRIHNIEQNTLENENTREHFVEVFYVHPDDMEAFICSESQRSGSTAPLAKRAKEHKAELVEIARERLEEQQAQTGIISRMADSQAQFQTDLLTLLRKSKNS</sequence>
<name>A0ABM4TT52_DROSZ</name>
<keyword evidence="1" id="KW-1185">Reference proteome</keyword>
<accession>A0ABM4TT52</accession>
<protein>
    <submittedName>
        <fullName evidence="2">Uncharacterized protein</fullName>
    </submittedName>
</protein>
<organism evidence="1 2">
    <name type="scientific">Drosophila suzukii</name>
    <name type="common">Spotted-wing drosophila fruit fly</name>
    <dbReference type="NCBI Taxonomy" id="28584"/>
    <lineage>
        <taxon>Eukaryota</taxon>
        <taxon>Metazoa</taxon>
        <taxon>Ecdysozoa</taxon>
        <taxon>Arthropoda</taxon>
        <taxon>Hexapoda</taxon>
        <taxon>Insecta</taxon>
        <taxon>Pterygota</taxon>
        <taxon>Neoptera</taxon>
        <taxon>Endopterygota</taxon>
        <taxon>Diptera</taxon>
        <taxon>Brachycera</taxon>
        <taxon>Muscomorpha</taxon>
        <taxon>Ephydroidea</taxon>
        <taxon>Drosophilidae</taxon>
        <taxon>Drosophila</taxon>
        <taxon>Sophophora</taxon>
    </lineage>
</organism>
<dbReference type="Proteomes" id="UP001652628">
    <property type="component" value="Chromosome 3"/>
</dbReference>